<sequence length="177" mass="20506">ILLITCPLALTSRDESSRARRIDWSLRHAETFRDRVTALHECLKDQYGGETPISEECEMDMTSIDCKADVVQRLKQFGTYLDHISPQLTRYSHTRRTGEKLGRIRRALESFMNSVRSRCERQARRADRSLMACDPEGPQISAISRGSSDEWTEAALCLLWRIRDFLDHFRIGITEDE</sequence>
<name>A0ABD0LNW4_9CAEN</name>
<reference evidence="1 2" key="1">
    <citation type="journal article" date="2023" name="Sci. Data">
        <title>Genome assembly of the Korean intertidal mud-creeper Batillaria attramentaria.</title>
        <authorList>
            <person name="Patra A.K."/>
            <person name="Ho P.T."/>
            <person name="Jun S."/>
            <person name="Lee S.J."/>
            <person name="Kim Y."/>
            <person name="Won Y.J."/>
        </authorList>
    </citation>
    <scope>NUCLEOTIDE SEQUENCE [LARGE SCALE GENOMIC DNA]</scope>
    <source>
        <strain evidence="1">Wonlab-2016</strain>
    </source>
</reference>
<dbReference type="EMBL" id="JACVVK020000035">
    <property type="protein sequence ID" value="KAK7500709.1"/>
    <property type="molecule type" value="Genomic_DNA"/>
</dbReference>
<comment type="caution">
    <text evidence="1">The sequence shown here is derived from an EMBL/GenBank/DDBJ whole genome shotgun (WGS) entry which is preliminary data.</text>
</comment>
<evidence type="ECO:0000313" key="2">
    <source>
        <dbReference type="Proteomes" id="UP001519460"/>
    </source>
</evidence>
<organism evidence="1 2">
    <name type="scientific">Batillaria attramentaria</name>
    <dbReference type="NCBI Taxonomy" id="370345"/>
    <lineage>
        <taxon>Eukaryota</taxon>
        <taxon>Metazoa</taxon>
        <taxon>Spiralia</taxon>
        <taxon>Lophotrochozoa</taxon>
        <taxon>Mollusca</taxon>
        <taxon>Gastropoda</taxon>
        <taxon>Caenogastropoda</taxon>
        <taxon>Sorbeoconcha</taxon>
        <taxon>Cerithioidea</taxon>
        <taxon>Batillariidae</taxon>
        <taxon>Batillaria</taxon>
    </lineage>
</organism>
<gene>
    <name evidence="1" type="ORF">BaRGS_00007953</name>
</gene>
<feature type="non-terminal residue" evidence="1">
    <location>
        <position position="1"/>
    </location>
</feature>
<dbReference type="Proteomes" id="UP001519460">
    <property type="component" value="Unassembled WGS sequence"/>
</dbReference>
<proteinExistence type="predicted"/>
<protein>
    <submittedName>
        <fullName evidence="1">Uncharacterized protein</fullName>
    </submittedName>
</protein>
<dbReference type="AlphaFoldDB" id="A0ABD0LNW4"/>
<accession>A0ABD0LNW4</accession>
<keyword evidence="2" id="KW-1185">Reference proteome</keyword>
<evidence type="ECO:0000313" key="1">
    <source>
        <dbReference type="EMBL" id="KAK7500709.1"/>
    </source>
</evidence>